<keyword evidence="3" id="KW-1133">Transmembrane helix</keyword>
<organism evidence="5 6">
    <name type="scientific">Mogibacterium pumilum</name>
    <dbReference type="NCBI Taxonomy" id="86332"/>
    <lineage>
        <taxon>Bacteria</taxon>
        <taxon>Bacillati</taxon>
        <taxon>Bacillota</taxon>
        <taxon>Clostridia</taxon>
        <taxon>Peptostreptococcales</taxon>
        <taxon>Anaerovoracaceae</taxon>
        <taxon>Mogibacterium</taxon>
    </lineage>
</organism>
<dbReference type="Gene3D" id="3.40.630.40">
    <property type="entry name" value="Zn-dependent exopeptidases"/>
    <property type="match status" value="1"/>
</dbReference>
<protein>
    <recommendedName>
        <fullName evidence="4">MurNAc-LAA domain-containing protein</fullName>
    </recommendedName>
</protein>
<dbReference type="GO" id="GO:0008745">
    <property type="term" value="F:N-acetylmuramoyl-L-alanine amidase activity"/>
    <property type="evidence" value="ECO:0007669"/>
    <property type="project" value="InterPro"/>
</dbReference>
<gene>
    <name evidence="5" type="ORF">AXF17_06960</name>
</gene>
<dbReference type="Pfam" id="PF01520">
    <property type="entry name" value="Amidase_3"/>
    <property type="match status" value="1"/>
</dbReference>
<dbReference type="PANTHER" id="PTHR30404:SF0">
    <property type="entry name" value="N-ACETYLMURAMOYL-L-ALANINE AMIDASE AMIC"/>
    <property type="match status" value="1"/>
</dbReference>
<evidence type="ECO:0000256" key="3">
    <source>
        <dbReference type="SAM" id="Phobius"/>
    </source>
</evidence>
<dbReference type="AlphaFoldDB" id="A0A223AT79"/>
<evidence type="ECO:0000256" key="1">
    <source>
        <dbReference type="ARBA" id="ARBA00022801"/>
    </source>
</evidence>
<dbReference type="InterPro" id="IPR002508">
    <property type="entry name" value="MurNAc-LAA_cat"/>
</dbReference>
<dbReference type="PANTHER" id="PTHR30404">
    <property type="entry name" value="N-ACETYLMURAMOYL-L-ALANINE AMIDASE"/>
    <property type="match status" value="1"/>
</dbReference>
<dbReference type="CDD" id="cd02696">
    <property type="entry name" value="MurNAc-LAA"/>
    <property type="match status" value="1"/>
</dbReference>
<sequence length="252" mass="29301">MALTEQQMREIIIADKRKKKMRKRRRRKYTFFISLFLVLFFVVGLYRNRDVLAPPKLDRGVIFIDPGHGGHDPGSQTKSRKEKDDTLRIALQVKKELNKKNFKVYLTREDDSFTERIKIGKMANKKKAKLMVSIHRNKAGDPRAQGVEVFLPKDNSEKSRYLGKQIMKQLNDEGFAKRRVRSGTLVSENNEYDELSVNNMPSCLVEIGFISNKHDNKLFDNNLKGNARAVADAIEKTYSHYYEKDKNSNKEK</sequence>
<dbReference type="SUPFAM" id="SSF53187">
    <property type="entry name" value="Zn-dependent exopeptidases"/>
    <property type="match status" value="1"/>
</dbReference>
<reference evidence="6" key="1">
    <citation type="submission" date="2016-05" db="EMBL/GenBank/DDBJ databases">
        <authorList>
            <person name="Holder M.E."/>
            <person name="Ajami N.J."/>
            <person name="Petrosino J.F."/>
        </authorList>
    </citation>
    <scope>NUCLEOTIDE SEQUENCE [LARGE SCALE GENOMIC DNA]</scope>
    <source>
        <strain evidence="6">ATCC 700696</strain>
    </source>
</reference>
<keyword evidence="3" id="KW-0472">Membrane</keyword>
<feature type="domain" description="MurNAc-LAA" evidence="4">
    <location>
        <begin position="120"/>
        <end position="235"/>
    </location>
</feature>
<evidence type="ECO:0000259" key="4">
    <source>
        <dbReference type="SMART" id="SM00646"/>
    </source>
</evidence>
<dbReference type="InterPro" id="IPR050695">
    <property type="entry name" value="N-acetylmuramoyl_amidase_3"/>
</dbReference>
<evidence type="ECO:0000313" key="6">
    <source>
        <dbReference type="Proteomes" id="UP000214689"/>
    </source>
</evidence>
<dbReference type="GO" id="GO:0030288">
    <property type="term" value="C:outer membrane-bounded periplasmic space"/>
    <property type="evidence" value="ECO:0007669"/>
    <property type="project" value="TreeGrafter"/>
</dbReference>
<proteinExistence type="predicted"/>
<keyword evidence="6" id="KW-1185">Reference proteome</keyword>
<dbReference type="EMBL" id="CP016199">
    <property type="protein sequence ID" value="ASS38170.1"/>
    <property type="molecule type" value="Genomic_DNA"/>
</dbReference>
<dbReference type="Proteomes" id="UP000214689">
    <property type="component" value="Chromosome"/>
</dbReference>
<keyword evidence="3" id="KW-0812">Transmembrane</keyword>
<evidence type="ECO:0000256" key="2">
    <source>
        <dbReference type="SAM" id="MobiDB-lite"/>
    </source>
</evidence>
<name>A0A223AT79_9FIRM</name>
<dbReference type="SMART" id="SM00646">
    <property type="entry name" value="Ami_3"/>
    <property type="match status" value="1"/>
</dbReference>
<accession>A0A223AT79</accession>
<evidence type="ECO:0000313" key="5">
    <source>
        <dbReference type="EMBL" id="ASS38170.1"/>
    </source>
</evidence>
<feature type="region of interest" description="Disordered" evidence="2">
    <location>
        <begin position="64"/>
        <end position="84"/>
    </location>
</feature>
<keyword evidence="1" id="KW-0378">Hydrolase</keyword>
<feature type="transmembrane region" description="Helical" evidence="3">
    <location>
        <begin position="29"/>
        <end position="46"/>
    </location>
</feature>
<dbReference type="GO" id="GO:0009253">
    <property type="term" value="P:peptidoglycan catabolic process"/>
    <property type="evidence" value="ECO:0007669"/>
    <property type="project" value="InterPro"/>
</dbReference>
<dbReference type="RefSeq" id="WP_207651544.1">
    <property type="nucleotide sequence ID" value="NZ_CP016199.1"/>
</dbReference>